<feature type="signal peptide" evidence="7">
    <location>
        <begin position="1"/>
        <end position="23"/>
    </location>
</feature>
<dbReference type="CDD" id="cd00063">
    <property type="entry name" value="FN3"/>
    <property type="match status" value="1"/>
</dbReference>
<comment type="similarity">
    <text evidence="2">Belongs to the phospholipase D family.</text>
</comment>
<protein>
    <recommendedName>
        <fullName evidence="3">phospholipase D</fullName>
        <ecNumber evidence="3">3.1.4.4</ecNumber>
    </recommendedName>
</protein>
<dbReference type="InterPro" id="IPR025202">
    <property type="entry name" value="PLD-like_dom"/>
</dbReference>
<dbReference type="RefSeq" id="WP_210512561.1">
    <property type="nucleotide sequence ID" value="NZ_JAFIDN010000008.1"/>
</dbReference>
<keyword evidence="6" id="KW-0443">Lipid metabolism</keyword>
<dbReference type="Gene3D" id="2.60.40.4070">
    <property type="match status" value="1"/>
</dbReference>
<dbReference type="PANTHER" id="PTHR43856">
    <property type="entry name" value="CARDIOLIPIN HYDROLASE"/>
    <property type="match status" value="1"/>
</dbReference>
<evidence type="ECO:0000313" key="9">
    <source>
        <dbReference type="EMBL" id="MBP3193183.1"/>
    </source>
</evidence>
<dbReference type="AlphaFoldDB" id="A0A8J7S744"/>
<dbReference type="InterPro" id="IPR026444">
    <property type="entry name" value="Secre_tail"/>
</dbReference>
<accession>A0A8J7S744</accession>
<keyword evidence="5" id="KW-0442">Lipid degradation</keyword>
<dbReference type="SUPFAM" id="SSF49363">
    <property type="entry name" value="Purple acid phosphatase, N-terminal domain"/>
    <property type="match status" value="1"/>
</dbReference>
<dbReference type="GO" id="GO:0004630">
    <property type="term" value="F:phospholipase D activity"/>
    <property type="evidence" value="ECO:0007669"/>
    <property type="project" value="UniProtKB-EC"/>
</dbReference>
<evidence type="ECO:0000313" key="10">
    <source>
        <dbReference type="Proteomes" id="UP000673975"/>
    </source>
</evidence>
<keyword evidence="7" id="KW-0732">Signal</keyword>
<reference evidence="9" key="1">
    <citation type="submission" date="2021-02" db="EMBL/GenBank/DDBJ databases">
        <title>Natronogracilivirga saccharolytica gen. nov. sp. nov. a new anaerobic, haloalkiliphilic carbohydrate-fermenting bacterium from soda lake and proposing of Cyclonatronumiaceae fam. nov. in the phylum Balneolaeota.</title>
        <authorList>
            <person name="Zhilina T.N."/>
            <person name="Sorokin D.Y."/>
            <person name="Zavarzina D.G."/>
            <person name="Toshchakov S.V."/>
            <person name="Kublanov I.V."/>
        </authorList>
    </citation>
    <scope>NUCLEOTIDE SEQUENCE</scope>
    <source>
        <strain evidence="9">Z-1702</strain>
    </source>
</reference>
<dbReference type="GO" id="GO:0046872">
    <property type="term" value="F:metal ion binding"/>
    <property type="evidence" value="ECO:0007669"/>
    <property type="project" value="InterPro"/>
</dbReference>
<name>A0A8J7S744_9BACT</name>
<evidence type="ECO:0000256" key="6">
    <source>
        <dbReference type="ARBA" id="ARBA00023098"/>
    </source>
</evidence>
<dbReference type="InterPro" id="IPR015914">
    <property type="entry name" value="PAPs_N"/>
</dbReference>
<dbReference type="SUPFAM" id="SSF56024">
    <property type="entry name" value="Phospholipase D/nuclease"/>
    <property type="match status" value="2"/>
</dbReference>
<dbReference type="Gene3D" id="2.60.40.10">
    <property type="entry name" value="Immunoglobulins"/>
    <property type="match status" value="1"/>
</dbReference>
<evidence type="ECO:0000256" key="5">
    <source>
        <dbReference type="ARBA" id="ARBA00022963"/>
    </source>
</evidence>
<keyword evidence="10" id="KW-1185">Reference proteome</keyword>
<comment type="caution">
    <text evidence="9">The sequence shown here is derived from an EMBL/GenBank/DDBJ whole genome shotgun (WGS) entry which is preliminary data.</text>
</comment>
<dbReference type="GO" id="GO:0016042">
    <property type="term" value="P:lipid catabolic process"/>
    <property type="evidence" value="ECO:0007669"/>
    <property type="project" value="UniProtKB-KW"/>
</dbReference>
<evidence type="ECO:0000259" key="8">
    <source>
        <dbReference type="PROSITE" id="PS50853"/>
    </source>
</evidence>
<dbReference type="Pfam" id="PF16656">
    <property type="entry name" value="Pur_ac_phosph_N"/>
    <property type="match status" value="1"/>
</dbReference>
<dbReference type="NCBIfam" id="TIGR04183">
    <property type="entry name" value="Por_Secre_tail"/>
    <property type="match status" value="1"/>
</dbReference>
<evidence type="ECO:0000256" key="3">
    <source>
        <dbReference type="ARBA" id="ARBA00012027"/>
    </source>
</evidence>
<dbReference type="PROSITE" id="PS50853">
    <property type="entry name" value="FN3"/>
    <property type="match status" value="1"/>
</dbReference>
<sequence length="587" mass="64029">MFSCKPLPFSASLLLLFTLTAFSPVQLLADAPPVTSAPPYETAATDSSITLSWESGSPANSVVRYGRTPDLEKGVVSIENQLSTHNVTLDGLSPAQIYRLKVGNASGSDTTWSDPVIVSTGSPVAATGEINTYFNGSVFSDAAWRSEATADFDFGSHYASRIRNAQQSVDITFYNISGNTGSDIERALIGAARSGVQVRVIMHHNLGNPANQIRQTLRLENNIEVIQSEFGDNRGRDGLMHNKFAIIDYDSDDPSDTWLIISSWNSTDTGSEEQYQNMIEFQDPALAGGYRAEFNQMWGSDGFEPDAGNAHFSQNKEVVNPTRFWIDDIEIDIFFSPQANTQSEIISRLGSAEQGVALPKYLITQWPYLDVLRSLDNDGKTVRGAIGDITYNSSLFNQLSGFADVHDHGAASDILLHHKTAIIDPYEPGSGSGQVITGSMNWSRNGNENSDENTIIIRDDHIANLYYQEFAARYYEAGGTADLTITSATGDPEENAVPEVLTLNQNYPNPFNPTTRISFELPEAGRVTLQVYDVTGRLVSSILDGIDKSAGHHEVSFDAEGLSSGLYLYRISVDGHPAAAKTMMLVK</sequence>
<dbReference type="InterPro" id="IPR013783">
    <property type="entry name" value="Ig-like_fold"/>
</dbReference>
<dbReference type="InterPro" id="IPR051406">
    <property type="entry name" value="PLD_domain"/>
</dbReference>
<comment type="catalytic activity">
    <reaction evidence="1">
        <text>a 1,2-diacyl-sn-glycero-3-phosphocholine + H2O = a 1,2-diacyl-sn-glycero-3-phosphate + choline + H(+)</text>
        <dbReference type="Rhea" id="RHEA:14445"/>
        <dbReference type="ChEBI" id="CHEBI:15354"/>
        <dbReference type="ChEBI" id="CHEBI:15377"/>
        <dbReference type="ChEBI" id="CHEBI:15378"/>
        <dbReference type="ChEBI" id="CHEBI:57643"/>
        <dbReference type="ChEBI" id="CHEBI:58608"/>
        <dbReference type="EC" id="3.1.4.4"/>
    </reaction>
</comment>
<dbReference type="Pfam" id="PF13091">
    <property type="entry name" value="PLDc_2"/>
    <property type="match status" value="2"/>
</dbReference>
<dbReference type="InterPro" id="IPR003961">
    <property type="entry name" value="FN3_dom"/>
</dbReference>
<proteinExistence type="inferred from homology"/>
<dbReference type="PANTHER" id="PTHR43856:SF1">
    <property type="entry name" value="MITOCHONDRIAL CARDIOLIPIN HYDROLASE"/>
    <property type="match status" value="1"/>
</dbReference>
<organism evidence="9 10">
    <name type="scientific">Natronogracilivirga saccharolytica</name>
    <dbReference type="NCBI Taxonomy" id="2812953"/>
    <lineage>
        <taxon>Bacteria</taxon>
        <taxon>Pseudomonadati</taxon>
        <taxon>Balneolota</taxon>
        <taxon>Balneolia</taxon>
        <taxon>Balneolales</taxon>
        <taxon>Cyclonatronaceae</taxon>
        <taxon>Natronogracilivirga</taxon>
    </lineage>
</organism>
<dbReference type="InterPro" id="IPR008963">
    <property type="entry name" value="Purple_acid_Pase-like_N"/>
</dbReference>
<dbReference type="GO" id="GO:0003993">
    <property type="term" value="F:acid phosphatase activity"/>
    <property type="evidence" value="ECO:0007669"/>
    <property type="project" value="InterPro"/>
</dbReference>
<feature type="domain" description="Fibronectin type-III" evidence="8">
    <location>
        <begin position="35"/>
        <end position="123"/>
    </location>
</feature>
<evidence type="ECO:0000256" key="1">
    <source>
        <dbReference type="ARBA" id="ARBA00000798"/>
    </source>
</evidence>
<dbReference type="Proteomes" id="UP000673975">
    <property type="component" value="Unassembled WGS sequence"/>
</dbReference>
<evidence type="ECO:0000256" key="7">
    <source>
        <dbReference type="SAM" id="SignalP"/>
    </source>
</evidence>
<evidence type="ECO:0000256" key="2">
    <source>
        <dbReference type="ARBA" id="ARBA00008664"/>
    </source>
</evidence>
<keyword evidence="4" id="KW-0378">Hydrolase</keyword>
<dbReference type="Gene3D" id="3.30.870.10">
    <property type="entry name" value="Endonuclease Chain A"/>
    <property type="match status" value="2"/>
</dbReference>
<gene>
    <name evidence="9" type="ORF">NATSA_10950</name>
</gene>
<dbReference type="EC" id="3.1.4.4" evidence="3"/>
<evidence type="ECO:0000256" key="4">
    <source>
        <dbReference type="ARBA" id="ARBA00022801"/>
    </source>
</evidence>
<dbReference type="GO" id="GO:0016891">
    <property type="term" value="F:RNA endonuclease activity producing 5'-phosphomonoesters, hydrolytic mechanism"/>
    <property type="evidence" value="ECO:0007669"/>
    <property type="project" value="TreeGrafter"/>
</dbReference>
<dbReference type="Pfam" id="PF18962">
    <property type="entry name" value="Por_Secre_tail"/>
    <property type="match status" value="1"/>
</dbReference>
<feature type="chain" id="PRO_5035229957" description="phospholipase D" evidence="7">
    <location>
        <begin position="24"/>
        <end position="587"/>
    </location>
</feature>
<dbReference type="EMBL" id="JAFIDN010000008">
    <property type="protein sequence ID" value="MBP3193183.1"/>
    <property type="molecule type" value="Genomic_DNA"/>
</dbReference>